<dbReference type="AlphaFoldDB" id="A0A6S6TJ27"/>
<evidence type="ECO:0000313" key="1">
    <source>
        <dbReference type="EMBL" id="CAA6815562.1"/>
    </source>
</evidence>
<organism evidence="1">
    <name type="scientific">uncultured Sulfurovum sp</name>
    <dbReference type="NCBI Taxonomy" id="269237"/>
    <lineage>
        <taxon>Bacteria</taxon>
        <taxon>Pseudomonadati</taxon>
        <taxon>Campylobacterota</taxon>
        <taxon>Epsilonproteobacteria</taxon>
        <taxon>Campylobacterales</taxon>
        <taxon>Sulfurovaceae</taxon>
        <taxon>Sulfurovum</taxon>
        <taxon>environmental samples</taxon>
    </lineage>
</organism>
<sequence>MSDLELILPTNNKLSFSLGDSPEFLLVFEEPEEIDIDKEMNRIYYIYSKYGMDFIFKNNQLKAFFLYKNQDANGVNFIGSFSLLPKEFFKRFNKEEFINFLQKNGFKEFTKKYPFSIDMLNSKYRLRYYDRPDNSYIAIDNGSKIRN</sequence>
<dbReference type="EMBL" id="CACVAS010000069">
    <property type="protein sequence ID" value="CAA6815562.1"/>
    <property type="molecule type" value="Genomic_DNA"/>
</dbReference>
<accession>A0A6S6TJ27</accession>
<protein>
    <submittedName>
        <fullName evidence="1">Uncharacterized protein</fullName>
    </submittedName>
</protein>
<reference evidence="1" key="1">
    <citation type="submission" date="2020-01" db="EMBL/GenBank/DDBJ databases">
        <authorList>
            <person name="Meier V. D."/>
            <person name="Meier V D."/>
        </authorList>
    </citation>
    <scope>NUCLEOTIDE SEQUENCE</scope>
    <source>
        <strain evidence="1">HLG_WM_MAG_01</strain>
    </source>
</reference>
<gene>
    <name evidence="1" type="ORF">HELGO_WM36966</name>
</gene>
<proteinExistence type="predicted"/>
<name>A0A6S6TJ27_9BACT</name>